<sequence length="287" mass="31063">MTFSSFILLAATAQWAPASAQNAQVISILVLYTDKASVELERRGRRIEDEIAFIGHMQNRIFASSGARAQVTVKAQPWNEFNEDSHVLAHLRCDPSSLNCMDTNLQVPLLDMIAKKTSSGGEFSIGKHRKQASADLDSLRLWRGGWDTLGGAGSRLIKADLAAGPAAAAGRAYLSLIAVEKAWLWWHFAHEIGPNFGLGDDGHDADELIERDGFGHVDTAFPFRTVMAGDGACNKAGFAACLRIPLYSNVDPAVTYLGFPIGKPGYNEAATINKTASFVAQYSDHLP</sequence>
<evidence type="ECO:0000313" key="2">
    <source>
        <dbReference type="EMBL" id="MBI5131270.1"/>
    </source>
</evidence>
<keyword evidence="1" id="KW-0732">Signal</keyword>
<feature type="chain" id="PRO_5037528175" evidence="1">
    <location>
        <begin position="21"/>
        <end position="287"/>
    </location>
</feature>
<dbReference type="Proteomes" id="UP000782519">
    <property type="component" value="Unassembled WGS sequence"/>
</dbReference>
<gene>
    <name evidence="2" type="ORF">HZA66_17680</name>
</gene>
<accession>A0A933W2P1</accession>
<comment type="caution">
    <text evidence="2">The sequence shown here is derived from an EMBL/GenBank/DDBJ whole genome shotgun (WGS) entry which is preliminary data.</text>
</comment>
<protein>
    <submittedName>
        <fullName evidence="2">Uncharacterized protein</fullName>
    </submittedName>
</protein>
<dbReference type="EMBL" id="JACRJB010000052">
    <property type="protein sequence ID" value="MBI5131270.1"/>
    <property type="molecule type" value="Genomic_DNA"/>
</dbReference>
<organism evidence="2 3">
    <name type="scientific">Rhodopseudomonas palustris</name>
    <dbReference type="NCBI Taxonomy" id="1076"/>
    <lineage>
        <taxon>Bacteria</taxon>
        <taxon>Pseudomonadati</taxon>
        <taxon>Pseudomonadota</taxon>
        <taxon>Alphaproteobacteria</taxon>
        <taxon>Hyphomicrobiales</taxon>
        <taxon>Nitrobacteraceae</taxon>
        <taxon>Rhodopseudomonas</taxon>
    </lineage>
</organism>
<reference evidence="2" key="1">
    <citation type="submission" date="2020-07" db="EMBL/GenBank/DDBJ databases">
        <title>Huge and variable diversity of episymbiotic CPR bacteria and DPANN archaea in groundwater ecosystems.</title>
        <authorList>
            <person name="He C.Y."/>
            <person name="Keren R."/>
            <person name="Whittaker M."/>
            <person name="Farag I.F."/>
            <person name="Doudna J."/>
            <person name="Cate J.H.D."/>
            <person name="Banfield J.F."/>
        </authorList>
    </citation>
    <scope>NUCLEOTIDE SEQUENCE</scope>
    <source>
        <strain evidence="2">NC_groundwater_1818_Pr3_B-0.1um_66_35</strain>
    </source>
</reference>
<proteinExistence type="predicted"/>
<feature type="signal peptide" evidence="1">
    <location>
        <begin position="1"/>
        <end position="20"/>
    </location>
</feature>
<evidence type="ECO:0000256" key="1">
    <source>
        <dbReference type="SAM" id="SignalP"/>
    </source>
</evidence>
<evidence type="ECO:0000313" key="3">
    <source>
        <dbReference type="Proteomes" id="UP000782519"/>
    </source>
</evidence>
<name>A0A933W2P1_RHOPL</name>
<dbReference type="AlphaFoldDB" id="A0A933W2P1"/>